<dbReference type="PANTHER" id="PTHR24198">
    <property type="entry name" value="ANKYRIN REPEAT AND PROTEIN KINASE DOMAIN-CONTAINING PROTEIN"/>
    <property type="match status" value="1"/>
</dbReference>
<evidence type="ECO:0000256" key="1">
    <source>
        <dbReference type="ARBA" id="ARBA00022737"/>
    </source>
</evidence>
<dbReference type="Proteomes" id="UP000011778">
    <property type="component" value="Unassembled WGS sequence"/>
</dbReference>
<feature type="repeat" description="ANK" evidence="3">
    <location>
        <begin position="52"/>
        <end position="84"/>
    </location>
</feature>
<keyword evidence="1" id="KW-0677">Repeat</keyword>
<evidence type="ECO:0000313" key="5">
    <source>
        <dbReference type="Proteomes" id="UP000011778"/>
    </source>
</evidence>
<sequence length="112" mass="12687">MEEAERQKYHHVTKILKKVLTEKLFFAAKHGEDELCKNILQIGISPNPIDQEGNTPLHVAVIHDQISTTELLIQWNASPFLKNLNGKSPLDIAKAAEKIELVRILEPEPEND</sequence>
<keyword evidence="2 3" id="KW-0040">ANK repeat</keyword>
<dbReference type="InterPro" id="IPR002110">
    <property type="entry name" value="Ankyrin_rpt"/>
</dbReference>
<dbReference type="SUPFAM" id="SSF48403">
    <property type="entry name" value="Ankyrin repeat"/>
    <property type="match status" value="1"/>
</dbReference>
<accession>M3IG25</accession>
<protein>
    <submittedName>
        <fullName evidence="4">Ankyrin repeat protein</fullName>
    </submittedName>
</protein>
<name>M3IG25_LEPIT</name>
<evidence type="ECO:0000256" key="3">
    <source>
        <dbReference type="PROSITE-ProRule" id="PRU00023"/>
    </source>
</evidence>
<dbReference type="Gene3D" id="1.25.40.20">
    <property type="entry name" value="Ankyrin repeat-containing domain"/>
    <property type="match status" value="1"/>
</dbReference>
<dbReference type="InterPro" id="IPR036770">
    <property type="entry name" value="Ankyrin_rpt-contain_sf"/>
</dbReference>
<dbReference type="PANTHER" id="PTHR24198:SF165">
    <property type="entry name" value="ANKYRIN REPEAT-CONTAINING PROTEIN-RELATED"/>
    <property type="match status" value="1"/>
</dbReference>
<evidence type="ECO:0000256" key="2">
    <source>
        <dbReference type="ARBA" id="ARBA00023043"/>
    </source>
</evidence>
<dbReference type="AlphaFoldDB" id="M3IG25"/>
<dbReference type="Pfam" id="PF12796">
    <property type="entry name" value="Ank_2"/>
    <property type="match status" value="1"/>
</dbReference>
<dbReference type="PROSITE" id="PS50088">
    <property type="entry name" value="ANK_REPEAT"/>
    <property type="match status" value="1"/>
</dbReference>
<comment type="caution">
    <text evidence="4">The sequence shown here is derived from an EMBL/GenBank/DDBJ whole genome shotgun (WGS) entry which is preliminary data.</text>
</comment>
<dbReference type="EMBL" id="AFMD02000433">
    <property type="protein sequence ID" value="EMG20238.1"/>
    <property type="molecule type" value="Genomic_DNA"/>
</dbReference>
<proteinExistence type="predicted"/>
<organism evidence="4 5">
    <name type="scientific">Leptospira interrogans serovar Copenhageni str. LT2050</name>
    <dbReference type="NCBI Taxonomy" id="1001598"/>
    <lineage>
        <taxon>Bacteria</taxon>
        <taxon>Pseudomonadati</taxon>
        <taxon>Spirochaetota</taxon>
        <taxon>Spirochaetia</taxon>
        <taxon>Leptospirales</taxon>
        <taxon>Leptospiraceae</taxon>
        <taxon>Leptospira</taxon>
    </lineage>
</organism>
<dbReference type="PROSITE" id="PS50297">
    <property type="entry name" value="ANK_REP_REGION"/>
    <property type="match status" value="1"/>
</dbReference>
<reference evidence="4 5" key="1">
    <citation type="submission" date="2013-02" db="EMBL/GenBank/DDBJ databases">
        <authorList>
            <person name="Harkins D.M."/>
            <person name="Durkin A.S."/>
            <person name="Brinkac L.M."/>
            <person name="Haft D.H."/>
            <person name="Selengut J.D."/>
            <person name="Sanka R."/>
            <person name="DePew J."/>
            <person name="Purushe J."/>
            <person name="Tulsiani S.M."/>
            <person name="Graham G.C."/>
            <person name="Burns M.-A."/>
            <person name="Dohnt M.F."/>
            <person name="Smythe L.D."/>
            <person name="McKay D.B."/>
            <person name="Craig S.B."/>
            <person name="Vinetz J.M."/>
            <person name="Sutton G.G."/>
            <person name="Nierman W.C."/>
            <person name="Fouts D.E."/>
        </authorList>
    </citation>
    <scope>NUCLEOTIDE SEQUENCE [LARGE SCALE GENOMIC DNA]</scope>
    <source>
        <strain evidence="4 5">LT2050</strain>
    </source>
</reference>
<gene>
    <name evidence="4" type="ORF">LEP1GSC150_5377</name>
</gene>
<evidence type="ECO:0000313" key="4">
    <source>
        <dbReference type="EMBL" id="EMG20238.1"/>
    </source>
</evidence>